<dbReference type="Pfam" id="PF00691">
    <property type="entry name" value="OmpA"/>
    <property type="match status" value="1"/>
</dbReference>
<evidence type="ECO:0000256" key="6">
    <source>
        <dbReference type="ARBA" id="ARBA00023288"/>
    </source>
</evidence>
<comment type="similarity">
    <text evidence="8">Belongs to the Pal lipoprotein family.</text>
</comment>
<dbReference type="InterPro" id="IPR050330">
    <property type="entry name" value="Bact_OuterMem_StrucFunc"/>
</dbReference>
<feature type="compositionally biased region" description="Basic and acidic residues" evidence="9">
    <location>
        <begin position="141"/>
        <end position="167"/>
    </location>
</feature>
<dbReference type="EMBL" id="AP019536">
    <property type="protein sequence ID" value="BBJ00054.1"/>
    <property type="molecule type" value="Genomic_DNA"/>
</dbReference>
<dbReference type="GO" id="GO:0009279">
    <property type="term" value="C:cell outer membrane"/>
    <property type="evidence" value="ECO:0007669"/>
    <property type="project" value="UniProtKB-SubCell"/>
</dbReference>
<evidence type="ECO:0000256" key="2">
    <source>
        <dbReference type="ARBA" id="ARBA00022729"/>
    </source>
</evidence>
<dbReference type="Proteomes" id="UP001319121">
    <property type="component" value="Chromosome"/>
</dbReference>
<evidence type="ECO:0000256" key="1">
    <source>
        <dbReference type="ARBA" id="ARBA00022618"/>
    </source>
</evidence>
<comment type="subcellular location">
    <subcellularLocation>
        <location evidence="8">Cell outer membrane</location>
        <topology evidence="8">Lipid-anchor</topology>
    </subcellularLocation>
</comment>
<keyword evidence="13" id="KW-1185">Reference proteome</keyword>
<feature type="chain" id="PRO_5043012790" description="Peptidoglycan-associated lipoprotein" evidence="10">
    <location>
        <begin position="19"/>
        <end position="167"/>
    </location>
</feature>
<comment type="function">
    <text evidence="8">Part of the Tol-Pal system, which plays a role in outer membrane invagination during cell division and is important for maintaining outer membrane integrity.</text>
</comment>
<dbReference type="KEGG" id="fku:FGKAn22_17460"/>
<comment type="subunit">
    <text evidence="8">The Tol-Pal system is composed of five core proteins: the inner membrane proteins TolA, TolQ and TolR, the periplasmic protein TolB and the outer membrane protein Pal. They form a network linking the inner and outer membranes and the peptidoglycan layer.</text>
</comment>
<evidence type="ECO:0000256" key="8">
    <source>
        <dbReference type="HAMAP-Rule" id="MF_02204"/>
    </source>
</evidence>
<keyword evidence="2 8" id="KW-0732">Signal</keyword>
<dbReference type="InterPro" id="IPR006664">
    <property type="entry name" value="OMP_bac"/>
</dbReference>
<evidence type="ECO:0000256" key="10">
    <source>
        <dbReference type="SAM" id="SignalP"/>
    </source>
</evidence>
<evidence type="ECO:0000256" key="5">
    <source>
        <dbReference type="ARBA" id="ARBA00023237"/>
    </source>
</evidence>
<dbReference type="HAMAP" id="MF_02204">
    <property type="entry name" value="Pal"/>
    <property type="match status" value="1"/>
</dbReference>
<dbReference type="PANTHER" id="PTHR30329">
    <property type="entry name" value="STATOR ELEMENT OF FLAGELLAR MOTOR COMPLEX"/>
    <property type="match status" value="1"/>
</dbReference>
<keyword evidence="3 8" id="KW-0472">Membrane</keyword>
<evidence type="ECO:0000256" key="3">
    <source>
        <dbReference type="ARBA" id="ARBA00023136"/>
    </source>
</evidence>
<dbReference type="InterPro" id="IPR006665">
    <property type="entry name" value="OmpA-like"/>
</dbReference>
<dbReference type="InterPro" id="IPR039001">
    <property type="entry name" value="Pal"/>
</dbReference>
<proteinExistence type="inferred from homology"/>
<evidence type="ECO:0000256" key="7">
    <source>
        <dbReference type="ARBA" id="ARBA00023306"/>
    </source>
</evidence>
<reference evidence="12 13" key="1">
    <citation type="submission" date="2019-03" db="EMBL/GenBank/DDBJ databases">
        <title>Complete genome sequence of Ferrigenium kumadai strain An22, a microaerophilic iron-oxidizing bacterium isolated from a paddy field soil.</title>
        <authorList>
            <person name="Watanabe T."/>
            <person name="Asakawa S."/>
        </authorList>
    </citation>
    <scope>NUCLEOTIDE SEQUENCE [LARGE SCALE GENOMIC DNA]</scope>
    <source>
        <strain evidence="12 13">An22</strain>
    </source>
</reference>
<evidence type="ECO:0000313" key="13">
    <source>
        <dbReference type="Proteomes" id="UP001319121"/>
    </source>
</evidence>
<feature type="domain" description="OmpA-like" evidence="11">
    <location>
        <begin position="52"/>
        <end position="167"/>
    </location>
</feature>
<keyword evidence="7 8" id="KW-0131">Cell cycle</keyword>
<name>A0AAN1W029_9PROT</name>
<dbReference type="SUPFAM" id="SSF103088">
    <property type="entry name" value="OmpA-like"/>
    <property type="match status" value="1"/>
</dbReference>
<gene>
    <name evidence="8" type="primary">pal</name>
    <name evidence="12" type="ORF">FGKAn22_17460</name>
</gene>
<keyword evidence="4 8" id="KW-0564">Palmitate</keyword>
<organism evidence="12 13">
    <name type="scientific">Ferrigenium kumadai</name>
    <dbReference type="NCBI Taxonomy" id="1682490"/>
    <lineage>
        <taxon>Bacteria</taxon>
        <taxon>Pseudomonadati</taxon>
        <taxon>Pseudomonadota</taxon>
        <taxon>Betaproteobacteria</taxon>
        <taxon>Nitrosomonadales</taxon>
        <taxon>Gallionellaceae</taxon>
        <taxon>Ferrigenium</taxon>
    </lineage>
</organism>
<accession>A0AAN1W029</accession>
<feature type="region of interest" description="Disordered" evidence="9">
    <location>
        <begin position="134"/>
        <end position="167"/>
    </location>
</feature>
<keyword evidence="1 8" id="KW-0132">Cell division</keyword>
<protein>
    <recommendedName>
        <fullName evidence="8">Peptidoglycan-associated lipoprotein</fullName>
        <shortName evidence="8">PAL</shortName>
    </recommendedName>
</protein>
<dbReference type="PROSITE" id="PS51257">
    <property type="entry name" value="PROKAR_LIPOPROTEIN"/>
    <property type="match status" value="1"/>
</dbReference>
<keyword evidence="6 8" id="KW-0449">Lipoprotein</keyword>
<dbReference type="CDD" id="cd07185">
    <property type="entry name" value="OmpA_C-like"/>
    <property type="match status" value="1"/>
</dbReference>
<dbReference type="RefSeq" id="WP_212785307.1">
    <property type="nucleotide sequence ID" value="NZ_AP019536.1"/>
</dbReference>
<evidence type="ECO:0000256" key="4">
    <source>
        <dbReference type="ARBA" id="ARBA00023139"/>
    </source>
</evidence>
<feature type="signal peptide" evidence="10">
    <location>
        <begin position="1"/>
        <end position="18"/>
    </location>
</feature>
<keyword evidence="5 8" id="KW-0998">Cell outer membrane</keyword>
<evidence type="ECO:0000259" key="11">
    <source>
        <dbReference type="PROSITE" id="PS51123"/>
    </source>
</evidence>
<dbReference type="GO" id="GO:0051301">
    <property type="term" value="P:cell division"/>
    <property type="evidence" value="ECO:0007669"/>
    <property type="project" value="UniProtKB-UniRule"/>
</dbReference>
<dbReference type="PRINTS" id="PR01021">
    <property type="entry name" value="OMPADOMAIN"/>
</dbReference>
<dbReference type="Gene3D" id="3.30.1330.60">
    <property type="entry name" value="OmpA-like domain"/>
    <property type="match status" value="1"/>
</dbReference>
<dbReference type="InterPro" id="IPR036737">
    <property type="entry name" value="OmpA-like_sf"/>
</dbReference>
<dbReference type="AlphaFoldDB" id="A0AAN1W029"/>
<dbReference type="InterPro" id="IPR014169">
    <property type="entry name" value="Pal_lipo_C"/>
</dbReference>
<dbReference type="PANTHER" id="PTHR30329:SF21">
    <property type="entry name" value="LIPOPROTEIN YIAD-RELATED"/>
    <property type="match status" value="1"/>
</dbReference>
<dbReference type="NCBIfam" id="TIGR02802">
    <property type="entry name" value="Pal_lipo"/>
    <property type="match status" value="1"/>
</dbReference>
<dbReference type="PROSITE" id="PS51123">
    <property type="entry name" value="OMPA_2"/>
    <property type="match status" value="1"/>
</dbReference>
<sequence length="167" mass="17677">MKKIIISIVLVNLLAACASNKPAETTAAPAAAPAASATAAAPATQTAVDPLNDPASILAGRSVYYPFDVDAVQEADKPLVQAHGKYLAEHADRKVRLEGNCDERGSNEYNLGLGQRRADGVKKMLELSGAKAGQLSSVSYGEEKPKASGHDEASWKQNRRTDLNYAK</sequence>
<evidence type="ECO:0000313" key="12">
    <source>
        <dbReference type="EMBL" id="BBJ00054.1"/>
    </source>
</evidence>
<evidence type="ECO:0000256" key="9">
    <source>
        <dbReference type="SAM" id="MobiDB-lite"/>
    </source>
</evidence>